<feature type="transmembrane region" description="Helical" evidence="7">
    <location>
        <begin position="254"/>
        <end position="271"/>
    </location>
</feature>
<evidence type="ECO:0000256" key="2">
    <source>
        <dbReference type="ARBA" id="ARBA00022448"/>
    </source>
</evidence>
<reference evidence="9 10" key="1">
    <citation type="submission" date="2022-11" db="EMBL/GenBank/DDBJ databases">
        <title>Study of microbial diversity in lake waters.</title>
        <authorList>
            <person name="Zhang J."/>
        </authorList>
    </citation>
    <scope>NUCLEOTIDE SEQUENCE [LARGE SCALE GENOMIC DNA]</scope>
    <source>
        <strain evidence="9 10">DT12</strain>
    </source>
</reference>
<evidence type="ECO:0000256" key="5">
    <source>
        <dbReference type="ARBA" id="ARBA00022989"/>
    </source>
</evidence>
<keyword evidence="10" id="KW-1185">Reference proteome</keyword>
<evidence type="ECO:0000256" key="6">
    <source>
        <dbReference type="ARBA" id="ARBA00023136"/>
    </source>
</evidence>
<evidence type="ECO:0000256" key="7">
    <source>
        <dbReference type="SAM" id="Phobius"/>
    </source>
</evidence>
<protein>
    <submittedName>
        <fullName evidence="9">MFS transporter</fullName>
    </submittedName>
</protein>
<keyword evidence="2" id="KW-0813">Transport</keyword>
<dbReference type="Proteomes" id="UP001208017">
    <property type="component" value="Unassembled WGS sequence"/>
</dbReference>
<dbReference type="PROSITE" id="PS50850">
    <property type="entry name" value="MFS"/>
    <property type="match status" value="1"/>
</dbReference>
<dbReference type="PANTHER" id="PTHR43266:SF2">
    <property type="entry name" value="MAJOR FACILITATOR SUPERFAMILY (MFS) PROFILE DOMAIN-CONTAINING PROTEIN"/>
    <property type="match status" value="1"/>
</dbReference>
<feature type="transmembrane region" description="Helical" evidence="7">
    <location>
        <begin position="44"/>
        <end position="65"/>
    </location>
</feature>
<dbReference type="Pfam" id="PF07690">
    <property type="entry name" value="MFS_1"/>
    <property type="match status" value="1"/>
</dbReference>
<feature type="transmembrane region" description="Helical" evidence="7">
    <location>
        <begin position="101"/>
        <end position="122"/>
    </location>
</feature>
<dbReference type="PANTHER" id="PTHR43266">
    <property type="entry name" value="MACROLIDE-EFFLUX PROTEIN"/>
    <property type="match status" value="1"/>
</dbReference>
<name>A0ABT3WZG1_9BACL</name>
<accession>A0ABT3WZG1</accession>
<dbReference type="CDD" id="cd06173">
    <property type="entry name" value="MFS_MefA_like"/>
    <property type="match status" value="1"/>
</dbReference>
<feature type="transmembrane region" description="Helical" evidence="7">
    <location>
        <begin position="21"/>
        <end position="38"/>
    </location>
</feature>
<organism evidence="9 10">
    <name type="scientific">Tumebacillus lacus</name>
    <dbReference type="NCBI Taxonomy" id="2995335"/>
    <lineage>
        <taxon>Bacteria</taxon>
        <taxon>Bacillati</taxon>
        <taxon>Bacillota</taxon>
        <taxon>Bacilli</taxon>
        <taxon>Bacillales</taxon>
        <taxon>Alicyclobacillaceae</taxon>
        <taxon>Tumebacillus</taxon>
    </lineage>
</organism>
<dbReference type="Gene3D" id="1.20.1250.20">
    <property type="entry name" value="MFS general substrate transporter like domains"/>
    <property type="match status" value="1"/>
</dbReference>
<feature type="transmembrane region" description="Helical" evidence="7">
    <location>
        <begin position="344"/>
        <end position="362"/>
    </location>
</feature>
<gene>
    <name evidence="9" type="ORF">OS242_08710</name>
</gene>
<proteinExistence type="predicted"/>
<feature type="transmembrane region" description="Helical" evidence="7">
    <location>
        <begin position="142"/>
        <end position="161"/>
    </location>
</feature>
<sequence length="419" mass="46192">MSYAALLKNRDFRALLASQSFSKIGDMLTGIALPLLIFERTGSAMSMAFMMAAYWLPPILFAPFFGLYVDRVDRKRLMVITDIVRLVLTVLIPLMPSMPLLYALCFVIASTGRLFDLAKVGLTVQVVERDQLLTASSLVQSLDNLFTILGPIIAGAAIAALGFEWPFYLDGLTFLISGLLLLRVRIPPLERSTVREPLREKMRRDFREGTAHIKKTPALLFSMTLFPFVMMFAMPTNVLFYPLFQGELGADSRMIGLAVSLFGIFTILGSLVSPRLNRSFNRIYLMQTGLFLFGASSVGLALSDDLITALCFYAAGAFFNGFVNPLNQALRQENTPVELMGRVTGMYGSLVTSLSMVTMLAAGVLGDQLGARTLYLYASIGYGATALLAFFSPWYRSVRDQYRIPSATDPAQEKSPASL</sequence>
<feature type="domain" description="Major facilitator superfamily (MFS) profile" evidence="8">
    <location>
        <begin position="1"/>
        <end position="396"/>
    </location>
</feature>
<feature type="transmembrane region" description="Helical" evidence="7">
    <location>
        <begin position="216"/>
        <end position="234"/>
    </location>
</feature>
<dbReference type="SUPFAM" id="SSF103473">
    <property type="entry name" value="MFS general substrate transporter"/>
    <property type="match status" value="1"/>
</dbReference>
<evidence type="ECO:0000256" key="4">
    <source>
        <dbReference type="ARBA" id="ARBA00022692"/>
    </source>
</evidence>
<keyword evidence="3" id="KW-1003">Cell membrane</keyword>
<evidence type="ECO:0000256" key="3">
    <source>
        <dbReference type="ARBA" id="ARBA00022475"/>
    </source>
</evidence>
<dbReference type="InterPro" id="IPR011701">
    <property type="entry name" value="MFS"/>
</dbReference>
<comment type="subcellular location">
    <subcellularLocation>
        <location evidence="1">Cell membrane</location>
        <topology evidence="1">Multi-pass membrane protein</topology>
    </subcellularLocation>
</comment>
<dbReference type="InterPro" id="IPR036259">
    <property type="entry name" value="MFS_trans_sf"/>
</dbReference>
<dbReference type="RefSeq" id="WP_267151287.1">
    <property type="nucleotide sequence ID" value="NZ_JAPMLT010000003.1"/>
</dbReference>
<comment type="caution">
    <text evidence="9">The sequence shown here is derived from an EMBL/GenBank/DDBJ whole genome shotgun (WGS) entry which is preliminary data.</text>
</comment>
<evidence type="ECO:0000313" key="10">
    <source>
        <dbReference type="Proteomes" id="UP001208017"/>
    </source>
</evidence>
<feature type="transmembrane region" description="Helical" evidence="7">
    <location>
        <begin position="283"/>
        <end position="300"/>
    </location>
</feature>
<evidence type="ECO:0000313" key="9">
    <source>
        <dbReference type="EMBL" id="MCX7570044.1"/>
    </source>
</evidence>
<keyword evidence="4 7" id="KW-0812">Transmembrane</keyword>
<keyword evidence="6 7" id="KW-0472">Membrane</keyword>
<evidence type="ECO:0000259" key="8">
    <source>
        <dbReference type="PROSITE" id="PS50850"/>
    </source>
</evidence>
<evidence type="ECO:0000256" key="1">
    <source>
        <dbReference type="ARBA" id="ARBA00004651"/>
    </source>
</evidence>
<dbReference type="EMBL" id="JAPMLT010000003">
    <property type="protein sequence ID" value="MCX7570044.1"/>
    <property type="molecule type" value="Genomic_DNA"/>
</dbReference>
<keyword evidence="5 7" id="KW-1133">Transmembrane helix</keyword>
<feature type="transmembrane region" description="Helical" evidence="7">
    <location>
        <begin position="374"/>
        <end position="395"/>
    </location>
</feature>
<feature type="transmembrane region" description="Helical" evidence="7">
    <location>
        <begin position="306"/>
        <end position="323"/>
    </location>
</feature>
<dbReference type="InterPro" id="IPR020846">
    <property type="entry name" value="MFS_dom"/>
</dbReference>